<feature type="non-terminal residue" evidence="1">
    <location>
        <position position="1"/>
    </location>
</feature>
<evidence type="ECO:0000313" key="2">
    <source>
        <dbReference type="Proteomes" id="UP000023152"/>
    </source>
</evidence>
<reference evidence="1 2" key="1">
    <citation type="journal article" date="2013" name="Curr. Biol.">
        <title>The Genome of the Foraminiferan Reticulomyxa filosa.</title>
        <authorList>
            <person name="Glockner G."/>
            <person name="Hulsmann N."/>
            <person name="Schleicher M."/>
            <person name="Noegel A.A."/>
            <person name="Eichinger L."/>
            <person name="Gallinger C."/>
            <person name="Pawlowski J."/>
            <person name="Sierra R."/>
            <person name="Euteneuer U."/>
            <person name="Pillet L."/>
            <person name="Moustafa A."/>
            <person name="Platzer M."/>
            <person name="Groth M."/>
            <person name="Szafranski K."/>
            <person name="Schliwa M."/>
        </authorList>
    </citation>
    <scope>NUCLEOTIDE SEQUENCE [LARGE SCALE GENOMIC DNA]</scope>
</reference>
<gene>
    <name evidence="1" type="ORF">RFI_37543</name>
</gene>
<comment type="caution">
    <text evidence="1">The sequence shown here is derived from an EMBL/GenBank/DDBJ whole genome shotgun (WGS) entry which is preliminary data.</text>
</comment>
<keyword evidence="2" id="KW-1185">Reference proteome</keyword>
<organism evidence="1 2">
    <name type="scientific">Reticulomyxa filosa</name>
    <dbReference type="NCBI Taxonomy" id="46433"/>
    <lineage>
        <taxon>Eukaryota</taxon>
        <taxon>Sar</taxon>
        <taxon>Rhizaria</taxon>
        <taxon>Retaria</taxon>
        <taxon>Foraminifera</taxon>
        <taxon>Monothalamids</taxon>
        <taxon>Reticulomyxidae</taxon>
        <taxon>Reticulomyxa</taxon>
    </lineage>
</organism>
<proteinExistence type="predicted"/>
<accession>X6LGU2</accession>
<protein>
    <submittedName>
        <fullName evidence="1">Uncharacterized protein</fullName>
    </submittedName>
</protein>
<dbReference type="Proteomes" id="UP000023152">
    <property type="component" value="Unassembled WGS sequence"/>
</dbReference>
<dbReference type="AlphaFoldDB" id="X6LGU2"/>
<name>X6LGU2_RETFI</name>
<dbReference type="EMBL" id="ASPP01042492">
    <property type="protein sequence ID" value="ETN99924.1"/>
    <property type="molecule type" value="Genomic_DNA"/>
</dbReference>
<sequence length="157" mass="18534">QCNIKHRIQHQTKQDCVIEDSEDEVATEKIKNNNKGMKQKDILLSVDLDNITTITHTIKDIDKSDCNKSDTDTSAVHLEQVDDDNQNEPEIIDNEFLQQRQYCLKYSQQYGDWTEESQRYFQQEKDEKKIYKVNSMENEMNESFGGEKKYMDSIHNC</sequence>
<evidence type="ECO:0000313" key="1">
    <source>
        <dbReference type="EMBL" id="ETN99924.1"/>
    </source>
</evidence>